<accession>A0ABV1FR43</accession>
<organism evidence="1 2">
    <name type="scientific">Hallella faecis</name>
    <dbReference type="NCBI Taxonomy" id="2841596"/>
    <lineage>
        <taxon>Bacteria</taxon>
        <taxon>Pseudomonadati</taxon>
        <taxon>Bacteroidota</taxon>
        <taxon>Bacteroidia</taxon>
        <taxon>Bacteroidales</taxon>
        <taxon>Prevotellaceae</taxon>
        <taxon>Hallella</taxon>
    </lineage>
</organism>
<proteinExistence type="predicted"/>
<gene>
    <name evidence="1" type="ORF">AAAT34_07420</name>
</gene>
<dbReference type="EMBL" id="JBBNFP010000025">
    <property type="protein sequence ID" value="MEQ2486884.1"/>
    <property type="molecule type" value="Genomic_DNA"/>
</dbReference>
<sequence>MTPTSYTTIEEIQLRKAMLQTEIQKDSNKLSNEWSSLFKKPEALDRKASPTKRFNSLLSTGAGLFDAMILGWKLYRKFKK</sequence>
<evidence type="ECO:0000313" key="1">
    <source>
        <dbReference type="EMBL" id="MEQ2486884.1"/>
    </source>
</evidence>
<dbReference type="RefSeq" id="WP_215759950.1">
    <property type="nucleotide sequence ID" value="NZ_JAHKBE010000025.1"/>
</dbReference>
<comment type="caution">
    <text evidence="1">The sequence shown here is derived from an EMBL/GenBank/DDBJ whole genome shotgun (WGS) entry which is preliminary data.</text>
</comment>
<evidence type="ECO:0000313" key="2">
    <source>
        <dbReference type="Proteomes" id="UP001487296"/>
    </source>
</evidence>
<protein>
    <recommendedName>
        <fullName evidence="3">DUF3618 domain-containing protein</fullName>
    </recommendedName>
</protein>
<name>A0ABV1FR43_9BACT</name>
<reference evidence="1 2" key="1">
    <citation type="submission" date="2024-04" db="EMBL/GenBank/DDBJ databases">
        <title>Human intestinal bacterial collection.</title>
        <authorList>
            <person name="Pauvert C."/>
            <person name="Hitch T.C.A."/>
            <person name="Clavel T."/>
        </authorList>
    </citation>
    <scope>NUCLEOTIDE SEQUENCE [LARGE SCALE GENOMIC DNA]</scope>
    <source>
        <strain evidence="1 2">CLA-AA-H145</strain>
    </source>
</reference>
<dbReference type="Proteomes" id="UP001487296">
    <property type="component" value="Unassembled WGS sequence"/>
</dbReference>
<keyword evidence="2" id="KW-1185">Reference proteome</keyword>
<evidence type="ECO:0008006" key="3">
    <source>
        <dbReference type="Google" id="ProtNLM"/>
    </source>
</evidence>